<reference evidence="2" key="1">
    <citation type="journal article" date="2021" name="Open Biol.">
        <title>Shared evolutionary footprints suggest mitochondrial oxidative damage underlies multiple complex I losses in fungi.</title>
        <authorList>
            <person name="Schikora-Tamarit M.A."/>
            <person name="Marcet-Houben M."/>
            <person name="Nosek J."/>
            <person name="Gabaldon T."/>
        </authorList>
    </citation>
    <scope>NUCLEOTIDE SEQUENCE</scope>
    <source>
        <strain evidence="2">CBS2887</strain>
    </source>
</reference>
<dbReference type="Proteomes" id="UP000774326">
    <property type="component" value="Unassembled WGS sequence"/>
</dbReference>
<sequence>MSAAASSTLKKTSPRTIVNHGSRSLDFVNNPTKNKNNESSTTTHSFEVPKFAKSKLKVDNLILSSRVSAHPFLVPSTRDRFIGVFKKHGHNYGDIYQFNSTNSEDDLFKSGVTFTPESRGKDRLLWFQDNFKIDELETHVDLQRFQIKNERYQLAGLIDLPDLIHSLDAVSADQSITRDSKLDYFVYKFESEPEESIEYMKEALQGNEHFSAETFVKVVNRVIASSPDQAKLKSYASEIVQFYQYVEALNPERFSADLDVNYALLSYFVYAGYTSEAAVVLKRIFIDRGLTVNDDLLARFVHNYLKGGKAKNSVVKFAELHPFRSAIFTAFNPQIFQTLLNSCQNLSEVASLIKIAKWKGLDLEQLFKSNESRIVAKVCTLTAPGSYISQTVGLLAQLQPNFSKLSQVSIAALLITTLKNNGSYIYATSLIKLLSSVDEELLRQITKINEKRVLHLPEVGNPGFDKVSQDAFLQALAEKKKESL</sequence>
<gene>
    <name evidence="2" type="ORF">WICPIJ_004323</name>
</gene>
<evidence type="ECO:0000256" key="1">
    <source>
        <dbReference type="SAM" id="MobiDB-lite"/>
    </source>
</evidence>
<proteinExistence type="predicted"/>
<comment type="caution">
    <text evidence="2">The sequence shown here is derived from an EMBL/GenBank/DDBJ whole genome shotgun (WGS) entry which is preliminary data.</text>
</comment>
<dbReference type="EMBL" id="JAEUBG010002357">
    <property type="protein sequence ID" value="KAH3684688.1"/>
    <property type="molecule type" value="Genomic_DNA"/>
</dbReference>
<evidence type="ECO:0008006" key="4">
    <source>
        <dbReference type="Google" id="ProtNLM"/>
    </source>
</evidence>
<evidence type="ECO:0000313" key="2">
    <source>
        <dbReference type="EMBL" id="KAH3684688.1"/>
    </source>
</evidence>
<dbReference type="AlphaFoldDB" id="A0A9P8Q5Q8"/>
<organism evidence="2 3">
    <name type="scientific">Wickerhamomyces pijperi</name>
    <name type="common">Yeast</name>
    <name type="synonym">Pichia pijperi</name>
    <dbReference type="NCBI Taxonomy" id="599730"/>
    <lineage>
        <taxon>Eukaryota</taxon>
        <taxon>Fungi</taxon>
        <taxon>Dikarya</taxon>
        <taxon>Ascomycota</taxon>
        <taxon>Saccharomycotina</taxon>
        <taxon>Saccharomycetes</taxon>
        <taxon>Phaffomycetales</taxon>
        <taxon>Wickerhamomycetaceae</taxon>
        <taxon>Wickerhamomyces</taxon>
    </lineage>
</organism>
<feature type="region of interest" description="Disordered" evidence="1">
    <location>
        <begin position="20"/>
        <end position="44"/>
    </location>
</feature>
<keyword evidence="3" id="KW-1185">Reference proteome</keyword>
<reference evidence="2" key="2">
    <citation type="submission" date="2021-01" db="EMBL/GenBank/DDBJ databases">
        <authorList>
            <person name="Schikora-Tamarit M.A."/>
        </authorList>
    </citation>
    <scope>NUCLEOTIDE SEQUENCE</scope>
    <source>
        <strain evidence="2">CBS2887</strain>
    </source>
</reference>
<name>A0A9P8Q5Q8_WICPI</name>
<accession>A0A9P8Q5Q8</accession>
<protein>
    <recommendedName>
        <fullName evidence="4">ATPase expression protein 1</fullName>
    </recommendedName>
</protein>
<feature type="compositionally biased region" description="Low complexity" evidence="1">
    <location>
        <begin position="29"/>
        <end position="43"/>
    </location>
</feature>
<evidence type="ECO:0000313" key="3">
    <source>
        <dbReference type="Proteomes" id="UP000774326"/>
    </source>
</evidence>
<dbReference type="OrthoDB" id="10649877at2759"/>